<comment type="pathway">
    <text evidence="4">Lipid metabolism; fatty acid beta-oxidation.</text>
</comment>
<dbReference type="Proteomes" id="UP000595140">
    <property type="component" value="Unassembled WGS sequence"/>
</dbReference>
<evidence type="ECO:0000256" key="5">
    <source>
        <dbReference type="ARBA" id="ARBA00007005"/>
    </source>
</evidence>
<dbReference type="GO" id="GO:0003857">
    <property type="term" value="F:(3S)-3-hydroxyacyl-CoA dehydrogenase (NAD+) activity"/>
    <property type="evidence" value="ECO:0007669"/>
    <property type="project" value="TreeGrafter"/>
</dbReference>
<dbReference type="Gene3D" id="3.90.226.10">
    <property type="entry name" value="2-enoyl-CoA Hydratase, Chain A, domain 1"/>
    <property type="match status" value="2"/>
</dbReference>
<organism evidence="22 23">
    <name type="scientific">Cuscuta campestris</name>
    <dbReference type="NCBI Taxonomy" id="132261"/>
    <lineage>
        <taxon>Eukaryota</taxon>
        <taxon>Viridiplantae</taxon>
        <taxon>Streptophyta</taxon>
        <taxon>Embryophyta</taxon>
        <taxon>Tracheophyta</taxon>
        <taxon>Spermatophyta</taxon>
        <taxon>Magnoliopsida</taxon>
        <taxon>eudicotyledons</taxon>
        <taxon>Gunneridae</taxon>
        <taxon>Pentapetalae</taxon>
        <taxon>asterids</taxon>
        <taxon>lamiids</taxon>
        <taxon>Solanales</taxon>
        <taxon>Convolvulaceae</taxon>
        <taxon>Cuscuteae</taxon>
        <taxon>Cuscuta</taxon>
        <taxon>Cuscuta subgen. Grammica</taxon>
        <taxon>Cuscuta sect. Cleistogrammica</taxon>
    </lineage>
</organism>
<dbReference type="GO" id="GO:0003676">
    <property type="term" value="F:nucleic acid binding"/>
    <property type="evidence" value="ECO:0007669"/>
    <property type="project" value="InterPro"/>
</dbReference>
<dbReference type="GO" id="GO:0008270">
    <property type="term" value="F:zinc ion binding"/>
    <property type="evidence" value="ECO:0007669"/>
    <property type="project" value="UniProtKB-KW"/>
</dbReference>
<dbReference type="Pfam" id="PF00725">
    <property type="entry name" value="3HCDH"/>
    <property type="match status" value="1"/>
</dbReference>
<proteinExistence type="inferred from homology"/>
<dbReference type="AlphaFoldDB" id="A0A484M7L5"/>
<dbReference type="GO" id="GO:0008692">
    <property type="term" value="F:3-hydroxybutyryl-CoA epimerase activity"/>
    <property type="evidence" value="ECO:0007669"/>
    <property type="project" value="UniProtKB-EC"/>
</dbReference>
<comment type="catalytic activity">
    <reaction evidence="16">
        <text>a (3S)-3-hydroxyacyl-CoA = a (2E)-enoyl-CoA + H2O</text>
        <dbReference type="Rhea" id="RHEA:16105"/>
        <dbReference type="ChEBI" id="CHEBI:15377"/>
        <dbReference type="ChEBI" id="CHEBI:57318"/>
        <dbReference type="ChEBI" id="CHEBI:58856"/>
        <dbReference type="EC" id="4.2.1.17"/>
    </reaction>
</comment>
<protein>
    <recommendedName>
        <fullName evidence="21">CCHC-type domain-containing protein</fullName>
    </recommendedName>
</protein>
<dbReference type="InterPro" id="IPR001878">
    <property type="entry name" value="Znf_CCHC"/>
</dbReference>
<evidence type="ECO:0000313" key="23">
    <source>
        <dbReference type="Proteomes" id="UP000595140"/>
    </source>
</evidence>
<evidence type="ECO:0000256" key="16">
    <source>
        <dbReference type="ARBA" id="ARBA00023709"/>
    </source>
</evidence>
<dbReference type="Gene3D" id="3.40.50.720">
    <property type="entry name" value="NAD(P)-binding Rossmann-like Domain"/>
    <property type="match status" value="1"/>
</dbReference>
<keyword evidence="10" id="KW-0443">Lipid metabolism</keyword>
<dbReference type="SUPFAM" id="SSF57756">
    <property type="entry name" value="Retrovirus zinc finger-like domains"/>
    <property type="match status" value="1"/>
</dbReference>
<dbReference type="OrthoDB" id="2018133at2759"/>
<dbReference type="Pfam" id="PF14223">
    <property type="entry name" value="Retrotran_gag_2"/>
    <property type="match status" value="1"/>
</dbReference>
<dbReference type="GO" id="GO:0006635">
    <property type="term" value="P:fatty acid beta-oxidation"/>
    <property type="evidence" value="ECO:0007669"/>
    <property type="project" value="UniProtKB-UniPathway"/>
</dbReference>
<comment type="catalytic activity">
    <reaction evidence="1">
        <text>a (3Z)-enoyl-CoA = a 4-saturated (2E)-enoyl-CoA</text>
        <dbReference type="Rhea" id="RHEA:45900"/>
        <dbReference type="ChEBI" id="CHEBI:85097"/>
        <dbReference type="ChEBI" id="CHEBI:85489"/>
        <dbReference type="EC" id="5.3.3.8"/>
    </reaction>
</comment>
<dbReference type="InterPro" id="IPR001753">
    <property type="entry name" value="Enoyl-CoA_hydra/iso"/>
</dbReference>
<evidence type="ECO:0000256" key="15">
    <source>
        <dbReference type="ARBA" id="ARBA00023701"/>
    </source>
</evidence>
<gene>
    <name evidence="22" type="ORF">CCAM_LOCUS26315</name>
</gene>
<keyword evidence="18" id="KW-0863">Zinc-finger</keyword>
<evidence type="ECO:0000256" key="11">
    <source>
        <dbReference type="ARBA" id="ARBA00023140"/>
    </source>
</evidence>
<dbReference type="InterPro" id="IPR036875">
    <property type="entry name" value="Znf_CCHC_sf"/>
</dbReference>
<feature type="domain" description="CCHC-type" evidence="21">
    <location>
        <begin position="970"/>
        <end position="986"/>
    </location>
</feature>
<dbReference type="PROSITE" id="PS00067">
    <property type="entry name" value="3HCDH"/>
    <property type="match status" value="1"/>
</dbReference>
<keyword evidence="12" id="KW-0413">Isomerase</keyword>
<evidence type="ECO:0000256" key="3">
    <source>
        <dbReference type="ARBA" id="ARBA00004275"/>
    </source>
</evidence>
<dbReference type="Pfam" id="PF02737">
    <property type="entry name" value="3HCDH_N"/>
    <property type="match status" value="1"/>
</dbReference>
<dbReference type="InterPro" id="IPR006108">
    <property type="entry name" value="3HC_DH_C"/>
</dbReference>
<dbReference type="InterPro" id="IPR006180">
    <property type="entry name" value="3-OHacyl-CoA_DH_CS"/>
</dbReference>
<evidence type="ECO:0000256" key="4">
    <source>
        <dbReference type="ARBA" id="ARBA00005005"/>
    </source>
</evidence>
<keyword evidence="9" id="KW-0520">NAD</keyword>
<comment type="similarity">
    <text evidence="5">In the central section; belongs to the 3-hydroxyacyl-CoA dehydrogenase family.</text>
</comment>
<keyword evidence="8" id="KW-0560">Oxidoreductase</keyword>
<comment type="catalytic activity">
    <reaction evidence="17">
        <text>a 4-saturated-(3S)-3-hydroxyacyl-CoA = a (3E)-enoyl-CoA + H2O</text>
        <dbReference type="Rhea" id="RHEA:20724"/>
        <dbReference type="ChEBI" id="CHEBI:15377"/>
        <dbReference type="ChEBI" id="CHEBI:58521"/>
        <dbReference type="ChEBI" id="CHEBI:137480"/>
        <dbReference type="EC" id="4.2.1.17"/>
    </reaction>
</comment>
<evidence type="ECO:0000256" key="9">
    <source>
        <dbReference type="ARBA" id="ARBA00023027"/>
    </source>
</evidence>
<keyword evidence="7" id="KW-0276">Fatty acid metabolism</keyword>
<evidence type="ECO:0000256" key="13">
    <source>
        <dbReference type="ARBA" id="ARBA00023239"/>
    </source>
</evidence>
<evidence type="ECO:0000256" key="20">
    <source>
        <dbReference type="SAM" id="MobiDB-lite"/>
    </source>
</evidence>
<feature type="compositionally biased region" description="Acidic residues" evidence="20">
    <location>
        <begin position="1008"/>
        <end position="1019"/>
    </location>
</feature>
<dbReference type="FunFam" id="3.40.50.720:FF:000009">
    <property type="entry name" value="Fatty oxidation complex, alpha subunit"/>
    <property type="match status" value="1"/>
</dbReference>
<dbReference type="SUPFAM" id="SSF51735">
    <property type="entry name" value="NAD(P)-binding Rossmann-fold domains"/>
    <property type="match status" value="1"/>
</dbReference>
<keyword evidence="11" id="KW-0576">Peroxisome</keyword>
<sequence length="1039" mass="115935">MSTKGRTSIEIGSDGVAIITIINPPVNSLSLDVLYSLKESYEHAWSRDDVKAIVVTGANGKFSGGFDISALGGLQRGMVTIPKHGFVSVEILSDIVEASRKPSVAAIDGLALGGGLEVAMVCHARISTPHAQLGLPELPLGIIPGFGGQEALNLGLVDAVVSPNELLDAARRWVLDIFERRKPWVISLYRTDRIEPLGDAKEILKFARAQARKQAPNLNHPLVCIDVVEEGIVSGPRAGLWKEAEAFQELLYSDTCKALVHIFFALRGTKKVPGVTDQGLAPRNIKKVGILGGGLMGSGIATTFLLCNYPVILKEVNEKFLQAGIGRVKANLQSRVKKGKMSQEKFEKTFSLLKGVLDYESFRDVDLAIEAVIEDINLTQNIFSDLEKYCPPHCILASSTSTIDLNLIGEKTRSHDRIIGAHFFSPAHVMPLLEIVRTQKTSRQTIVDLLELGKKIKKTPMVVGNCTGFAVNRMFFPYTQAALLLVERGTDVYKIDKAITKFGMPMGPFRLCDLVGFGVSMATGGQYVMNFPKRTYKSMLIPLMQEDNRGGESTRRGFYIYDERRKASPDPEIKKYIEESREMSGVTIDPKLTKLSDKDIVEMTFLPIVNEACRVLAEGIAIKAADLDIASVMGMGFPPYRGGILFWADTLGSKYIYSKLNDWSKIYGGVFEPCSYLAERAAKAAPLELKDQMASRMFNAGVTEGQSTTRPPLFDGTNYSYWKERMRIFIQSNDYKLWLIVKNGCGVPMKKVGEVNVPKTEEEFTDEDCKKMELNSKAINMIYCGFNAGDYRKISRCETAKQMWEKLEVTYEGTTQVREAKIDHLTHEYELFSMKDNEKIEEMFERFSKIINPLNLLGKTYTDRELVRKVLRSLSPKWRSKVDAIEEGRDFQTTTYDALRGNLITYETTQLSKVVEEKSKRSIALPATTSSHNNVDGEDDDSDDTDLGLFVRKFKKMMLKRGAKKNTPPKCYGCGEIGHIKPMCPKLKNEKDKRAPKKQHAYISWENDGSESEDSETEEVANLCLMAIEDGETSKEKNL</sequence>
<feature type="region of interest" description="Disordered" evidence="20">
    <location>
        <begin position="989"/>
        <end position="1019"/>
    </location>
</feature>
<comment type="similarity">
    <text evidence="6">In the N-terminal section; belongs to the enoyl-CoA hydratase/isomerase family.</text>
</comment>
<keyword evidence="18" id="KW-0862">Zinc</keyword>
<dbReference type="PANTHER" id="PTHR23309:SF9">
    <property type="entry name" value="PEROXISOMAL FATTY ACID BETA-OXIDATION MULTIFUNCTIONAL PROTEIN MFP2"/>
    <property type="match status" value="1"/>
</dbReference>
<name>A0A484M7L5_9ASTE</name>
<dbReference type="InterPro" id="IPR008927">
    <property type="entry name" value="6-PGluconate_DH-like_C_sf"/>
</dbReference>
<evidence type="ECO:0000256" key="18">
    <source>
        <dbReference type="PROSITE-ProRule" id="PRU00047"/>
    </source>
</evidence>
<dbReference type="PROSITE" id="PS00166">
    <property type="entry name" value="ENOYL_COA_HYDRATASE"/>
    <property type="match status" value="1"/>
</dbReference>
<evidence type="ECO:0000256" key="12">
    <source>
        <dbReference type="ARBA" id="ARBA00023235"/>
    </source>
</evidence>
<dbReference type="GO" id="GO:0004165">
    <property type="term" value="F:delta(3)-delta(2)-enoyl-CoA isomerase activity"/>
    <property type="evidence" value="ECO:0007669"/>
    <property type="project" value="UniProtKB-EC"/>
</dbReference>
<dbReference type="EMBL" id="OOIL02002775">
    <property type="protein sequence ID" value="VFQ84539.1"/>
    <property type="molecule type" value="Genomic_DNA"/>
</dbReference>
<comment type="similarity">
    <text evidence="19">Belongs to the enoyl-CoA hydratase/isomerase family.</text>
</comment>
<keyword evidence="13" id="KW-0456">Lyase</keyword>
<keyword evidence="23" id="KW-1185">Reference proteome</keyword>
<evidence type="ECO:0000256" key="7">
    <source>
        <dbReference type="ARBA" id="ARBA00022832"/>
    </source>
</evidence>
<dbReference type="Pfam" id="PF00378">
    <property type="entry name" value="ECH_1"/>
    <property type="match status" value="1"/>
</dbReference>
<dbReference type="GO" id="GO:0070403">
    <property type="term" value="F:NAD+ binding"/>
    <property type="evidence" value="ECO:0007669"/>
    <property type="project" value="InterPro"/>
</dbReference>
<evidence type="ECO:0000256" key="8">
    <source>
        <dbReference type="ARBA" id="ARBA00023002"/>
    </source>
</evidence>
<dbReference type="InterPro" id="IPR006176">
    <property type="entry name" value="3-OHacyl-CoA_DH_NAD-bd"/>
</dbReference>
<keyword evidence="14" id="KW-0511">Multifunctional enzyme</keyword>
<dbReference type="InterPro" id="IPR036291">
    <property type="entry name" value="NAD(P)-bd_dom_sf"/>
</dbReference>
<evidence type="ECO:0000256" key="6">
    <source>
        <dbReference type="ARBA" id="ARBA00008750"/>
    </source>
</evidence>
<comment type="catalytic activity">
    <reaction evidence="2">
        <text>a (3E)-enoyl-CoA = a 4-saturated (2E)-enoyl-CoA</text>
        <dbReference type="Rhea" id="RHEA:45228"/>
        <dbReference type="ChEBI" id="CHEBI:58521"/>
        <dbReference type="ChEBI" id="CHEBI:85097"/>
        <dbReference type="EC" id="5.3.3.8"/>
    </reaction>
</comment>
<dbReference type="InterPro" id="IPR029045">
    <property type="entry name" value="ClpP/crotonase-like_dom_sf"/>
</dbReference>
<evidence type="ECO:0000259" key="21">
    <source>
        <dbReference type="PROSITE" id="PS50158"/>
    </source>
</evidence>
<dbReference type="FunFam" id="1.10.1040.50:FF:000004">
    <property type="entry name" value="Peroxisomal fatty acid beta-oxidation multifunctional protein"/>
    <property type="match status" value="1"/>
</dbReference>
<dbReference type="SUPFAM" id="SSF52096">
    <property type="entry name" value="ClpP/crotonase"/>
    <property type="match status" value="1"/>
</dbReference>
<evidence type="ECO:0000313" key="22">
    <source>
        <dbReference type="EMBL" id="VFQ84539.1"/>
    </source>
</evidence>
<evidence type="ECO:0000256" key="2">
    <source>
        <dbReference type="ARBA" id="ARBA00000765"/>
    </source>
</evidence>
<dbReference type="GO" id="GO:0004300">
    <property type="term" value="F:enoyl-CoA hydratase activity"/>
    <property type="evidence" value="ECO:0007669"/>
    <property type="project" value="UniProtKB-EC"/>
</dbReference>
<dbReference type="Gene3D" id="1.10.1040.50">
    <property type="match status" value="1"/>
</dbReference>
<dbReference type="SUPFAM" id="SSF48179">
    <property type="entry name" value="6-phosphogluconate dehydrogenase C-terminal domain-like"/>
    <property type="match status" value="2"/>
</dbReference>
<dbReference type="PROSITE" id="PS50158">
    <property type="entry name" value="ZF_CCHC"/>
    <property type="match status" value="1"/>
</dbReference>
<evidence type="ECO:0000256" key="14">
    <source>
        <dbReference type="ARBA" id="ARBA00023268"/>
    </source>
</evidence>
<accession>A0A484M7L5</accession>
<evidence type="ECO:0000256" key="17">
    <source>
        <dbReference type="ARBA" id="ARBA00023717"/>
    </source>
</evidence>
<evidence type="ECO:0000256" key="10">
    <source>
        <dbReference type="ARBA" id="ARBA00023098"/>
    </source>
</evidence>
<evidence type="ECO:0000256" key="19">
    <source>
        <dbReference type="RuleBase" id="RU003707"/>
    </source>
</evidence>
<dbReference type="PANTHER" id="PTHR23309">
    <property type="entry name" value="3-HYDROXYACYL-COA DEHYROGENASE"/>
    <property type="match status" value="1"/>
</dbReference>
<keyword evidence="18" id="KW-0479">Metal-binding</keyword>
<comment type="catalytic activity">
    <reaction evidence="15">
        <text>(3S)-3-hydroxybutanoyl-CoA = (3R)-3-hydroxybutanoyl-CoA</text>
        <dbReference type="Rhea" id="RHEA:21760"/>
        <dbReference type="ChEBI" id="CHEBI:57315"/>
        <dbReference type="ChEBI" id="CHEBI:57316"/>
        <dbReference type="EC" id="5.1.2.3"/>
    </reaction>
</comment>
<dbReference type="CDD" id="cd06558">
    <property type="entry name" value="crotonase-like"/>
    <property type="match status" value="1"/>
</dbReference>
<dbReference type="GO" id="GO:0005777">
    <property type="term" value="C:peroxisome"/>
    <property type="evidence" value="ECO:0007669"/>
    <property type="project" value="UniProtKB-SubCell"/>
</dbReference>
<reference evidence="22 23" key="1">
    <citation type="submission" date="2018-04" db="EMBL/GenBank/DDBJ databases">
        <authorList>
            <person name="Vogel A."/>
        </authorList>
    </citation>
    <scope>NUCLEOTIDE SEQUENCE [LARGE SCALE GENOMIC DNA]</scope>
</reference>
<dbReference type="UniPathway" id="UPA00659"/>
<dbReference type="InterPro" id="IPR018376">
    <property type="entry name" value="Enoyl-CoA_hyd/isom_CS"/>
</dbReference>
<comment type="subcellular location">
    <subcellularLocation>
        <location evidence="3">Peroxisome</location>
    </subcellularLocation>
</comment>
<evidence type="ECO:0000256" key="1">
    <source>
        <dbReference type="ARBA" id="ARBA00000452"/>
    </source>
</evidence>
<dbReference type="SMART" id="SM00343">
    <property type="entry name" value="ZnF_C2HC"/>
    <property type="match status" value="1"/>
</dbReference>